<evidence type="ECO:0000313" key="2">
    <source>
        <dbReference type="Proteomes" id="UP001056384"/>
    </source>
</evidence>
<keyword evidence="2" id="KW-1185">Reference proteome</keyword>
<reference evidence="1" key="1">
    <citation type="submission" date="2022-06" db="EMBL/GenBank/DDBJ databases">
        <title>Complete genome sequences of two strains of the flax pathogen Septoria linicola.</title>
        <authorList>
            <person name="Lapalu N."/>
            <person name="Simon A."/>
            <person name="Demenou B."/>
            <person name="Paumier D."/>
            <person name="Guillot M.-P."/>
            <person name="Gout L."/>
            <person name="Valade R."/>
        </authorList>
    </citation>
    <scope>NUCLEOTIDE SEQUENCE</scope>
    <source>
        <strain evidence="1">SE15195</strain>
    </source>
</reference>
<evidence type="ECO:0000313" key="1">
    <source>
        <dbReference type="EMBL" id="USW50762.1"/>
    </source>
</evidence>
<name>A0A9Q9EI86_9PEZI</name>
<accession>A0A9Q9EI86</accession>
<proteinExistence type="predicted"/>
<sequence>MATLRRNPKYWAYASNMLARFCNDGYRMVVGVEQTNEHATMEYASVFLRGAAESFLQPNRREHRARHHDLKRR</sequence>
<gene>
    <name evidence="1" type="ORF">Slin15195_G040810</name>
</gene>
<dbReference type="EMBL" id="CP099420">
    <property type="protein sequence ID" value="USW50762.1"/>
    <property type="molecule type" value="Genomic_DNA"/>
</dbReference>
<organism evidence="1 2">
    <name type="scientific">Septoria linicola</name>
    <dbReference type="NCBI Taxonomy" id="215465"/>
    <lineage>
        <taxon>Eukaryota</taxon>
        <taxon>Fungi</taxon>
        <taxon>Dikarya</taxon>
        <taxon>Ascomycota</taxon>
        <taxon>Pezizomycotina</taxon>
        <taxon>Dothideomycetes</taxon>
        <taxon>Dothideomycetidae</taxon>
        <taxon>Mycosphaerellales</taxon>
        <taxon>Mycosphaerellaceae</taxon>
        <taxon>Septoria</taxon>
    </lineage>
</organism>
<protein>
    <submittedName>
        <fullName evidence="1">Uncharacterized protein</fullName>
    </submittedName>
</protein>
<dbReference type="AlphaFoldDB" id="A0A9Q9EI86"/>
<dbReference type="Proteomes" id="UP001056384">
    <property type="component" value="Chromosome 3"/>
</dbReference>